<keyword evidence="4" id="KW-1185">Reference proteome</keyword>
<feature type="transmembrane region" description="Helical" evidence="2">
    <location>
        <begin position="794"/>
        <end position="810"/>
    </location>
</feature>
<feature type="transmembrane region" description="Helical" evidence="2">
    <location>
        <begin position="888"/>
        <end position="907"/>
    </location>
</feature>
<accession>A0ABX8E3W7</accession>
<feature type="transmembrane region" description="Helical" evidence="2">
    <location>
        <begin position="351"/>
        <end position="374"/>
    </location>
</feature>
<feature type="transmembrane region" description="Helical" evidence="2">
    <location>
        <begin position="937"/>
        <end position="958"/>
    </location>
</feature>
<evidence type="ECO:0000256" key="2">
    <source>
        <dbReference type="SAM" id="Phobius"/>
    </source>
</evidence>
<reference evidence="3 4" key="1">
    <citation type="journal article" date="2021" name="Int. J. Syst. Evol. Microbiol.">
        <title>Novosphingobium decolorationis sp. nov., an aniline blue-decolourizing bacterium isolated from East Pacific sediment.</title>
        <authorList>
            <person name="Chen X."/>
            <person name="Dong B."/>
            <person name="Chen T."/>
            <person name="Ren N."/>
            <person name="Wang J."/>
            <person name="Xu Y."/>
            <person name="Yang J."/>
            <person name="Zhu S."/>
            <person name="Chen J."/>
        </authorList>
    </citation>
    <scope>NUCLEOTIDE SEQUENCE [LARGE SCALE GENOMIC DNA]</scope>
    <source>
        <strain evidence="3 4">502str22</strain>
    </source>
</reference>
<name>A0ABX8E3W7_9SPHN</name>
<feature type="transmembrane region" description="Helical" evidence="2">
    <location>
        <begin position="12"/>
        <end position="40"/>
    </location>
</feature>
<feature type="region of interest" description="Disordered" evidence="1">
    <location>
        <begin position="191"/>
        <end position="214"/>
    </location>
</feature>
<evidence type="ECO:0000313" key="4">
    <source>
        <dbReference type="Proteomes" id="UP000677126"/>
    </source>
</evidence>
<keyword evidence="2" id="KW-0812">Transmembrane</keyword>
<sequence>MAQASAVKAGRGFFGGALGETLAGVLGVLLAGSLFFAFFVQPRAQQERDRIYRAMAQVARLIDDQVEVAGAAATIWRSHGDDATNAKDAQGRSEALEDYPHLGFNCPDGPVLCVESLRKPNAAHDTSDVDRPGIVHLPLKTIAENADLPYPEAILLIMDEKGNVLAGQDRDGRWDLFHSLGILILKADSSRDKAAEQSSKPDGRSGGEASKTRELAEMKQTIEAYQRGERNVVFSGAPARLTHSFGGQDYAVFMAAHRLSAVDGAVWIGGDDSPIASGSQGAEQGESGPARSRGLIYAFLVPERVIDRTATALPKSALVHLLMAIVVLFLAIPLIKLFSQSALKPIRRADLAGVMLSIMLITMTATLFTTVVLFRSSVTRDIEGELAWLSNQVSQSLSKAIAAAHTGEAAEKDVLFGTHQGVVARQDADALVGVTAVNDAGTCLPALGQADANENALCGGGFFGRQPLRSRLNVAKRPYFVASQMGLGFPTGSYVQFLRSKGNGRLSLSAMGPEVSCSGDDCSKGNKDGRQLFTFFPVALRAPVLPPNFAFMVVLNSDLPEELGARGGQVVGDVLYHSHQARSMNENLLVEAGYDPGLASALEMLRQGARTAQDEVSEVRSSLLSISYQGHPHFALVRPVPDTPWSIVAIYARDEALDLLGASVVQAFLLGCAWIALVFAVCWGLPRILRVLFPRPASGLDGQAPRPDSGLDGQAPRPDSGLDGQAPRPDSGLDGQAPRPDSGLDGQAPRPDSGLDGQAPPPIRGRSIWFFPNALCVGAGDGLRYSFVTGARELIWQGGVLLLQGAVLWACAPEVAVLANFGLAVVLLIGNYLTIVRRSADTDEERGRRHAVRVAWLRKGSAGVTLLAMVFVLGFYGKVDGSDRAQTSLFLLAAGGVVVLQLGRWLALGRDPDNPPCAPLPPLYSARQRRAYILRTLTLLTIVVSMPMVCIMALTYSVNLERYMGRSLAHVAAQSEWQALEFQDDARRLAHARGGNEAATRDEILDQWGRAFGFGTDVSRNPGWLVSPLPVAKRTPAPAPAPDTETDGGGLFGVGVKSRCGGSEEEGNNSAHEDCDVTSHQSQGWLAALVERLQPRVGVPDPVVAGQANGYVLVREAGRLALALPGQFQPLRAQRADWSLEGKALVSSDSTQLPLHPDWWTRVFLGGFVALFGFALYLLLVAVAEHLTGLYLLPVEVAPEQLKARRAQMASQPRMAWDALGGYPQKARLLSLAYGRTINFHERTSIRDLVERGYLQLTPYVRIASEELAEFIRHDLPREERARVRAYCAQVDDKWDHVRLPIIVAYVAACMLVAYVSPNLVQLVATSFFALAALLPLMRDPLAQFLGKKG</sequence>
<feature type="region of interest" description="Disordered" evidence="1">
    <location>
        <begin position="700"/>
        <end position="758"/>
    </location>
</feature>
<keyword evidence="2" id="KW-1133">Transmembrane helix</keyword>
<organism evidence="3 4">
    <name type="scientific">Novosphingobium decolorationis</name>
    <dbReference type="NCBI Taxonomy" id="2698673"/>
    <lineage>
        <taxon>Bacteria</taxon>
        <taxon>Pseudomonadati</taxon>
        <taxon>Pseudomonadota</taxon>
        <taxon>Alphaproteobacteria</taxon>
        <taxon>Sphingomonadales</taxon>
        <taxon>Sphingomonadaceae</taxon>
        <taxon>Novosphingobium</taxon>
    </lineage>
</organism>
<feature type="transmembrane region" description="Helical" evidence="2">
    <location>
        <begin position="1159"/>
        <end position="1183"/>
    </location>
</feature>
<keyword evidence="2" id="KW-0472">Membrane</keyword>
<gene>
    <name evidence="3" type="ORF">HT578_02640</name>
</gene>
<proteinExistence type="predicted"/>
<dbReference type="Proteomes" id="UP000677126">
    <property type="component" value="Chromosome"/>
</dbReference>
<evidence type="ECO:0000256" key="1">
    <source>
        <dbReference type="SAM" id="MobiDB-lite"/>
    </source>
</evidence>
<feature type="transmembrane region" description="Helical" evidence="2">
    <location>
        <begin position="856"/>
        <end position="876"/>
    </location>
</feature>
<evidence type="ECO:0000313" key="3">
    <source>
        <dbReference type="EMBL" id="QVM82746.1"/>
    </source>
</evidence>
<dbReference type="EMBL" id="CP054856">
    <property type="protein sequence ID" value="QVM82746.1"/>
    <property type="molecule type" value="Genomic_DNA"/>
</dbReference>
<protein>
    <submittedName>
        <fullName evidence="3">Uncharacterized protein</fullName>
    </submittedName>
</protein>
<feature type="transmembrane region" description="Helical" evidence="2">
    <location>
        <begin position="317"/>
        <end position="339"/>
    </location>
</feature>
<feature type="transmembrane region" description="Helical" evidence="2">
    <location>
        <begin position="1298"/>
        <end position="1315"/>
    </location>
</feature>
<feature type="transmembrane region" description="Helical" evidence="2">
    <location>
        <begin position="816"/>
        <end position="835"/>
    </location>
</feature>
<feature type="transmembrane region" description="Helical" evidence="2">
    <location>
        <begin position="664"/>
        <end position="685"/>
    </location>
</feature>
<dbReference type="RefSeq" id="WP_213502061.1">
    <property type="nucleotide sequence ID" value="NZ_CP054856.1"/>
</dbReference>